<dbReference type="AlphaFoldDB" id="A0A151AWF7"/>
<evidence type="ECO:0000313" key="1">
    <source>
        <dbReference type="EMBL" id="KYH31893.1"/>
    </source>
</evidence>
<organism evidence="1 2">
    <name type="scientific">Moorella mulderi DSM 14980</name>
    <dbReference type="NCBI Taxonomy" id="1122241"/>
    <lineage>
        <taxon>Bacteria</taxon>
        <taxon>Bacillati</taxon>
        <taxon>Bacillota</taxon>
        <taxon>Clostridia</taxon>
        <taxon>Neomoorellales</taxon>
        <taxon>Neomoorellaceae</taxon>
        <taxon>Neomoorella</taxon>
    </lineage>
</organism>
<dbReference type="Pfam" id="PF11848">
    <property type="entry name" value="DUF3368"/>
    <property type="match status" value="1"/>
</dbReference>
<accession>A0A151AWF7</accession>
<evidence type="ECO:0008006" key="3">
    <source>
        <dbReference type="Google" id="ProtNLM"/>
    </source>
</evidence>
<gene>
    <name evidence="1" type="ORF">MOMUL_20430</name>
</gene>
<dbReference type="RefSeq" id="WP_062284583.1">
    <property type="nucleotide sequence ID" value="NZ_LTBC01000007.1"/>
</dbReference>
<proteinExistence type="predicted"/>
<dbReference type="PANTHER" id="PTHR39550">
    <property type="entry name" value="SLL0658 PROTEIN"/>
    <property type="match status" value="1"/>
</dbReference>
<evidence type="ECO:0000313" key="2">
    <source>
        <dbReference type="Proteomes" id="UP000075670"/>
    </source>
</evidence>
<dbReference type="EMBL" id="LTBC01000007">
    <property type="protein sequence ID" value="KYH31893.1"/>
    <property type="molecule type" value="Genomic_DNA"/>
</dbReference>
<comment type="caution">
    <text evidence="1">The sequence shown here is derived from an EMBL/GenBank/DDBJ whole genome shotgun (WGS) entry which is preliminary data.</text>
</comment>
<dbReference type="Proteomes" id="UP000075670">
    <property type="component" value="Unassembled WGS sequence"/>
</dbReference>
<dbReference type="PATRIC" id="fig|1122241.3.peg.2171"/>
<reference evidence="1 2" key="1">
    <citation type="submission" date="2016-02" db="EMBL/GenBank/DDBJ databases">
        <title>Genome sequence of Moorella mulderi DSM 14980.</title>
        <authorList>
            <person name="Poehlein A."/>
            <person name="Daniel R."/>
        </authorList>
    </citation>
    <scope>NUCLEOTIDE SEQUENCE [LARGE SCALE GENOMIC DNA]</scope>
    <source>
        <strain evidence="1 2">DSM 14980</strain>
    </source>
</reference>
<dbReference type="InterPro" id="IPR021799">
    <property type="entry name" value="PIN-like_prokaryotic"/>
</dbReference>
<protein>
    <recommendedName>
        <fullName evidence="3">DUF3368 domain-containing protein</fullName>
    </recommendedName>
</protein>
<sequence>MKVIADTSMLIALSHLRQLDLVKKLWSKVFIPEMVYEEVLQGGSGGTGVQEVENAVKAGWLIVHKVQSNREVAFLTTVLGPGEAEVLVLGNELNANLLLIDEKKARRIAIQAGFEVLGVLGVINLAVSKNLIDRKEVPTIVDTLKNKGFRLGEGLVERFLKSLEIQ</sequence>
<keyword evidence="2" id="KW-1185">Reference proteome</keyword>
<dbReference type="OrthoDB" id="5768684at2"/>
<name>A0A151AWF7_9FIRM</name>
<dbReference type="PANTHER" id="PTHR39550:SF1">
    <property type="entry name" value="SLL0658 PROTEIN"/>
    <property type="match status" value="1"/>
</dbReference>